<dbReference type="PANTHER" id="PTHR30055:SF235">
    <property type="entry name" value="TRANSCRIPTIONAL REGULATORY PROTEIN"/>
    <property type="match status" value="1"/>
</dbReference>
<proteinExistence type="predicted"/>
<dbReference type="InterPro" id="IPR036271">
    <property type="entry name" value="Tet_transcr_reg_TetR-rel_C_sf"/>
</dbReference>
<gene>
    <name evidence="5" type="ORF">BJ978_003146</name>
</gene>
<dbReference type="SUPFAM" id="SSF48498">
    <property type="entry name" value="Tetracyclin repressor-like, C-terminal domain"/>
    <property type="match status" value="1"/>
</dbReference>
<name>A0A9X2H469_9MICO</name>
<dbReference type="SUPFAM" id="SSF46689">
    <property type="entry name" value="Homeodomain-like"/>
    <property type="match status" value="1"/>
</dbReference>
<dbReference type="Pfam" id="PF00440">
    <property type="entry name" value="TetR_N"/>
    <property type="match status" value="1"/>
</dbReference>
<evidence type="ECO:0000256" key="2">
    <source>
        <dbReference type="PROSITE-ProRule" id="PRU00335"/>
    </source>
</evidence>
<dbReference type="PRINTS" id="PR00455">
    <property type="entry name" value="HTHTETR"/>
</dbReference>
<dbReference type="InterPro" id="IPR041678">
    <property type="entry name" value="TetR_C_16"/>
</dbReference>
<dbReference type="Gene3D" id="1.10.357.10">
    <property type="entry name" value="Tetracycline Repressor, domain 2"/>
    <property type="match status" value="1"/>
</dbReference>
<dbReference type="GO" id="GO:0003700">
    <property type="term" value="F:DNA-binding transcription factor activity"/>
    <property type="evidence" value="ECO:0007669"/>
    <property type="project" value="TreeGrafter"/>
</dbReference>
<feature type="region of interest" description="Disordered" evidence="3">
    <location>
        <begin position="207"/>
        <end position="227"/>
    </location>
</feature>
<feature type="domain" description="HTH tetR-type" evidence="4">
    <location>
        <begin position="19"/>
        <end position="79"/>
    </location>
</feature>
<evidence type="ECO:0000313" key="5">
    <source>
        <dbReference type="EMBL" id="MCP2372470.1"/>
    </source>
</evidence>
<dbReference type="PANTHER" id="PTHR30055">
    <property type="entry name" value="HTH-TYPE TRANSCRIPTIONAL REGULATOR RUTR"/>
    <property type="match status" value="1"/>
</dbReference>
<feature type="DNA-binding region" description="H-T-H motif" evidence="2">
    <location>
        <begin position="42"/>
        <end position="61"/>
    </location>
</feature>
<dbReference type="PROSITE" id="PS50977">
    <property type="entry name" value="HTH_TETR_2"/>
    <property type="match status" value="1"/>
</dbReference>
<keyword evidence="1 2" id="KW-0238">DNA-binding</keyword>
<dbReference type="AlphaFoldDB" id="A0A9X2H469"/>
<dbReference type="InterPro" id="IPR009057">
    <property type="entry name" value="Homeodomain-like_sf"/>
</dbReference>
<dbReference type="InterPro" id="IPR001647">
    <property type="entry name" value="HTH_TetR"/>
</dbReference>
<evidence type="ECO:0000259" key="4">
    <source>
        <dbReference type="PROSITE" id="PS50977"/>
    </source>
</evidence>
<evidence type="ECO:0000313" key="6">
    <source>
        <dbReference type="Proteomes" id="UP001139722"/>
    </source>
</evidence>
<evidence type="ECO:0000256" key="3">
    <source>
        <dbReference type="SAM" id="MobiDB-lite"/>
    </source>
</evidence>
<feature type="compositionally biased region" description="Low complexity" evidence="3">
    <location>
        <begin position="1"/>
        <end position="17"/>
    </location>
</feature>
<feature type="region of interest" description="Disordered" evidence="3">
    <location>
        <begin position="1"/>
        <end position="22"/>
    </location>
</feature>
<comment type="caution">
    <text evidence="5">The sequence shown here is derived from an EMBL/GenBank/DDBJ whole genome shotgun (WGS) entry which is preliminary data.</text>
</comment>
<protein>
    <submittedName>
        <fullName evidence="5">AcrR family transcriptional regulator</fullName>
    </submittedName>
</protein>
<dbReference type="Pfam" id="PF17920">
    <property type="entry name" value="TetR_C_16"/>
    <property type="match status" value="1"/>
</dbReference>
<evidence type="ECO:0000256" key="1">
    <source>
        <dbReference type="ARBA" id="ARBA00023125"/>
    </source>
</evidence>
<dbReference type="GO" id="GO:0000976">
    <property type="term" value="F:transcription cis-regulatory region binding"/>
    <property type="evidence" value="ECO:0007669"/>
    <property type="project" value="TreeGrafter"/>
</dbReference>
<dbReference type="RefSeq" id="WP_197738026.1">
    <property type="nucleotide sequence ID" value="NZ_BAAANU010000001.1"/>
</dbReference>
<reference evidence="5" key="1">
    <citation type="submission" date="2022-06" db="EMBL/GenBank/DDBJ databases">
        <title>Sequencing the genomes of 1000 actinobacteria strains.</title>
        <authorList>
            <person name="Klenk H.-P."/>
        </authorList>
    </citation>
    <scope>NUCLEOTIDE SEQUENCE</scope>
    <source>
        <strain evidence="5">DSM 22016</strain>
    </source>
</reference>
<dbReference type="Gene3D" id="1.10.10.60">
    <property type="entry name" value="Homeodomain-like"/>
    <property type="match status" value="1"/>
</dbReference>
<organism evidence="5 6">
    <name type="scientific">Agromyces terreus</name>
    <dbReference type="NCBI Taxonomy" id="424795"/>
    <lineage>
        <taxon>Bacteria</taxon>
        <taxon>Bacillati</taxon>
        <taxon>Actinomycetota</taxon>
        <taxon>Actinomycetes</taxon>
        <taxon>Micrococcales</taxon>
        <taxon>Microbacteriaceae</taxon>
        <taxon>Agromyces</taxon>
    </lineage>
</organism>
<dbReference type="Proteomes" id="UP001139722">
    <property type="component" value="Unassembled WGS sequence"/>
</dbReference>
<sequence>MNEGTGPRRPGRPAGTRSGETRSRILRAATEEFAEVGYEAASVRAIARRAGVDPSLVHHYFDGKAGMVAESVSVPLRPDQILGAVIEAPPHELGALIVRAVVTAWDSAPVRTAATAAMRTAMGRGPVSRTLREFIHREIMLRIADRLEGGQRELRAELALSQVAGLLMVRYVFAFEPLASADVDEVVAAVAPSVQRHLDGAVEGSGIRSARGLDAAPPEAKNSPRDE</sequence>
<keyword evidence="6" id="KW-1185">Reference proteome</keyword>
<dbReference type="EMBL" id="JAMZDY010000001">
    <property type="protein sequence ID" value="MCP2372470.1"/>
    <property type="molecule type" value="Genomic_DNA"/>
</dbReference>
<dbReference type="InterPro" id="IPR050109">
    <property type="entry name" value="HTH-type_TetR-like_transc_reg"/>
</dbReference>
<accession>A0A9X2H469</accession>